<keyword evidence="2" id="KW-1133">Transmembrane helix</keyword>
<evidence type="ECO:0000313" key="4">
    <source>
        <dbReference type="Proteomes" id="UP000515947"/>
    </source>
</evidence>
<dbReference type="InterPro" id="IPR036390">
    <property type="entry name" value="WH_DNA-bd_sf"/>
</dbReference>
<feature type="compositionally biased region" description="Pro residues" evidence="1">
    <location>
        <begin position="119"/>
        <end position="128"/>
    </location>
</feature>
<feature type="compositionally biased region" description="Low complexity" evidence="1">
    <location>
        <begin position="101"/>
        <end position="111"/>
    </location>
</feature>
<keyword evidence="2" id="KW-0812">Transmembrane</keyword>
<feature type="transmembrane region" description="Helical" evidence="2">
    <location>
        <begin position="150"/>
        <end position="173"/>
    </location>
</feature>
<organism evidence="3 4">
    <name type="scientific">Nocardioides mesophilus</name>
    <dbReference type="NCBI Taxonomy" id="433659"/>
    <lineage>
        <taxon>Bacteria</taxon>
        <taxon>Bacillati</taxon>
        <taxon>Actinomycetota</taxon>
        <taxon>Actinomycetes</taxon>
        <taxon>Propionibacteriales</taxon>
        <taxon>Nocardioidaceae</taxon>
        <taxon>Nocardioides</taxon>
    </lineage>
</organism>
<dbReference type="EMBL" id="CP060713">
    <property type="protein sequence ID" value="QNN53719.1"/>
    <property type="molecule type" value="Genomic_DNA"/>
</dbReference>
<dbReference type="AlphaFoldDB" id="A0A7G9RDP4"/>
<keyword evidence="2" id="KW-0472">Membrane</keyword>
<dbReference type="RefSeq" id="WP_187579563.1">
    <property type="nucleotide sequence ID" value="NZ_CP060713.1"/>
</dbReference>
<name>A0A7G9RDP4_9ACTN</name>
<proteinExistence type="predicted"/>
<evidence type="ECO:0000256" key="1">
    <source>
        <dbReference type="SAM" id="MobiDB-lite"/>
    </source>
</evidence>
<keyword evidence="4" id="KW-1185">Reference proteome</keyword>
<dbReference type="KEGG" id="nmes:H9L09_04690"/>
<gene>
    <name evidence="3" type="ORF">H9L09_04690</name>
</gene>
<protein>
    <submittedName>
        <fullName evidence="3">Uncharacterized protein</fullName>
    </submittedName>
</protein>
<dbReference type="Proteomes" id="UP000515947">
    <property type="component" value="Chromosome"/>
</dbReference>
<reference evidence="3 4" key="1">
    <citation type="submission" date="2020-08" db="EMBL/GenBank/DDBJ databases">
        <title>Genome sequence of Nocardioides mesophilus KACC 16243T.</title>
        <authorList>
            <person name="Hyun D.-W."/>
            <person name="Bae J.-W."/>
        </authorList>
    </citation>
    <scope>NUCLEOTIDE SEQUENCE [LARGE SCALE GENOMIC DNA]</scope>
    <source>
        <strain evidence="3 4">KACC 16243</strain>
    </source>
</reference>
<sequence length="175" mass="17670">MSDALELQVLVAVGAGRRTLDALSRTLRVPAPAVDERIRRAIGEGLLVARQQDGTWVFDLTDAGRQLVAARAGAGGGAGLSPSGSPAGLAGAVRALISQAPGGSSPWPAASARRRAPSPSQPTSPPTSSPSSGTTHLLSPTEEAQRAERAAWSFAVAVVGAVVVLVLLVWLLAAG</sequence>
<dbReference type="SUPFAM" id="SSF46785">
    <property type="entry name" value="Winged helix' DNA-binding domain"/>
    <property type="match status" value="1"/>
</dbReference>
<evidence type="ECO:0000256" key="2">
    <source>
        <dbReference type="SAM" id="Phobius"/>
    </source>
</evidence>
<accession>A0A7G9RDP4</accession>
<feature type="region of interest" description="Disordered" evidence="1">
    <location>
        <begin position="101"/>
        <end position="143"/>
    </location>
</feature>
<evidence type="ECO:0000313" key="3">
    <source>
        <dbReference type="EMBL" id="QNN53719.1"/>
    </source>
</evidence>